<comment type="catalytic activity">
    <reaction evidence="1">
        <text>ATP + protein L-histidine = ADP + protein N-phospho-L-histidine.</text>
        <dbReference type="EC" id="2.7.13.3"/>
    </reaction>
</comment>
<dbReference type="PANTHER" id="PTHR43065">
    <property type="entry name" value="SENSOR HISTIDINE KINASE"/>
    <property type="match status" value="1"/>
</dbReference>
<evidence type="ECO:0000256" key="1">
    <source>
        <dbReference type="ARBA" id="ARBA00000085"/>
    </source>
</evidence>
<keyword evidence="7" id="KW-0067">ATP-binding</keyword>
<evidence type="ECO:0000313" key="13">
    <source>
        <dbReference type="Proteomes" id="UP000838100"/>
    </source>
</evidence>
<dbReference type="GO" id="GO:0016740">
    <property type="term" value="F:transferase activity"/>
    <property type="evidence" value="ECO:0007669"/>
    <property type="project" value="UniProtKB-KW"/>
</dbReference>
<evidence type="ECO:0000313" key="12">
    <source>
        <dbReference type="EMBL" id="CAH0992501.1"/>
    </source>
</evidence>
<keyword evidence="8" id="KW-0902">Two-component regulatory system</keyword>
<dbReference type="Pfam" id="PF00989">
    <property type="entry name" value="PAS"/>
    <property type="match status" value="1"/>
</dbReference>
<dbReference type="InterPro" id="IPR036890">
    <property type="entry name" value="HATPase_C_sf"/>
</dbReference>
<dbReference type="InterPro" id="IPR013767">
    <property type="entry name" value="PAS_fold"/>
</dbReference>
<dbReference type="SMART" id="SM00091">
    <property type="entry name" value="PAS"/>
    <property type="match status" value="1"/>
</dbReference>
<evidence type="ECO:0000259" key="10">
    <source>
        <dbReference type="PROSITE" id="PS50109"/>
    </source>
</evidence>
<feature type="domain" description="PAS" evidence="11">
    <location>
        <begin position="85"/>
        <end position="138"/>
    </location>
</feature>
<dbReference type="Pfam" id="PF00512">
    <property type="entry name" value="HisKA"/>
    <property type="match status" value="1"/>
</dbReference>
<dbReference type="EMBL" id="CAKLPX010000003">
    <property type="protein sequence ID" value="CAH0992501.1"/>
    <property type="molecule type" value="Genomic_DNA"/>
</dbReference>
<accession>A0ABM9AH05</accession>
<dbReference type="PROSITE" id="PS50109">
    <property type="entry name" value="HIS_KIN"/>
    <property type="match status" value="1"/>
</dbReference>
<keyword evidence="9" id="KW-1133">Transmembrane helix</keyword>
<name>A0ABM9AH05_9GAMM</name>
<dbReference type="InterPro" id="IPR005467">
    <property type="entry name" value="His_kinase_dom"/>
</dbReference>
<feature type="transmembrane region" description="Helical" evidence="9">
    <location>
        <begin position="22"/>
        <end position="44"/>
    </location>
</feature>
<protein>
    <recommendedName>
        <fullName evidence="2">histidine kinase</fullName>
        <ecNumber evidence="2">2.7.13.3</ecNumber>
    </recommendedName>
</protein>
<dbReference type="EC" id="2.7.13.3" evidence="2"/>
<keyword evidence="5" id="KW-0547">Nucleotide-binding</keyword>
<dbReference type="SUPFAM" id="SSF47384">
    <property type="entry name" value="Homodimeric domain of signal transducing histidine kinase"/>
    <property type="match status" value="1"/>
</dbReference>
<keyword evidence="9" id="KW-0812">Transmembrane</keyword>
<keyword evidence="3" id="KW-0597">Phosphoprotein</keyword>
<dbReference type="InterPro" id="IPR035965">
    <property type="entry name" value="PAS-like_dom_sf"/>
</dbReference>
<dbReference type="CDD" id="cd00082">
    <property type="entry name" value="HisKA"/>
    <property type="match status" value="1"/>
</dbReference>
<dbReference type="SUPFAM" id="SSF55874">
    <property type="entry name" value="ATPase domain of HSP90 chaperone/DNA topoisomerase II/histidine kinase"/>
    <property type="match status" value="1"/>
</dbReference>
<comment type="caution">
    <text evidence="12">The sequence shown here is derived from an EMBL/GenBank/DDBJ whole genome shotgun (WGS) entry which is preliminary data.</text>
</comment>
<dbReference type="Pfam" id="PF02518">
    <property type="entry name" value="HATPase_c"/>
    <property type="match status" value="1"/>
</dbReference>
<sequence length="465" mass="51436">MSLVPEPTSIILLPHLSSELSVHYLLFALMAVSVLLTIVSAALLRRVKRLKHRLFKRKQQVENVNGRLFEAIARHEISQELVSEAQDYLHSILNSMPSMLIGITDEGAITHWNNQAEQSTGVCSSSALGKDIHQTYPELPLSPARLREIIANGDSKSFESIQHGKGSLAAYQDIVIYPLQGEHQVNGAVIRIDDVTVRVNLENMMMQHEKMKSLGELAAGLAHELNNPLGAILQNLQTVERRLQTGLTANQQCADQVGISLGDLNHYMANRDIPLLLNHIREAGNRASQIISNMLEFSRSNELQSQSENFIDLVDATLAMASLTIKQDGELAFSDIVIHRHYPKQAIYVNCSASGIQQVLLNLFSNCSQAFADDENLPNKTPTISLTIEQRQQQMVMTVTDNGPGIEAAAIRHIFDPFFTTKSVGRGTGLGLSVSYFIITQRHNGHFHVQSEPGKGCSFEIILPL</sequence>
<evidence type="ECO:0000256" key="6">
    <source>
        <dbReference type="ARBA" id="ARBA00022777"/>
    </source>
</evidence>
<dbReference type="Proteomes" id="UP000838100">
    <property type="component" value="Unassembled WGS sequence"/>
</dbReference>
<dbReference type="InterPro" id="IPR003661">
    <property type="entry name" value="HisK_dim/P_dom"/>
</dbReference>
<dbReference type="Gene3D" id="1.10.287.130">
    <property type="match status" value="1"/>
</dbReference>
<evidence type="ECO:0000256" key="2">
    <source>
        <dbReference type="ARBA" id="ARBA00012438"/>
    </source>
</evidence>
<keyword evidence="13" id="KW-1185">Reference proteome</keyword>
<dbReference type="PRINTS" id="PR00344">
    <property type="entry name" value="BCTRLSENSOR"/>
</dbReference>
<dbReference type="SMART" id="SM00387">
    <property type="entry name" value="HATPase_c"/>
    <property type="match status" value="1"/>
</dbReference>
<evidence type="ECO:0000256" key="4">
    <source>
        <dbReference type="ARBA" id="ARBA00022679"/>
    </source>
</evidence>
<evidence type="ECO:0000256" key="7">
    <source>
        <dbReference type="ARBA" id="ARBA00022840"/>
    </source>
</evidence>
<evidence type="ECO:0000256" key="8">
    <source>
        <dbReference type="ARBA" id="ARBA00023012"/>
    </source>
</evidence>
<evidence type="ECO:0000256" key="5">
    <source>
        <dbReference type="ARBA" id="ARBA00022741"/>
    </source>
</evidence>
<keyword evidence="6" id="KW-0418">Kinase</keyword>
<dbReference type="InterPro" id="IPR004358">
    <property type="entry name" value="Sig_transdc_His_kin-like_C"/>
</dbReference>
<reference evidence="12" key="1">
    <citation type="submission" date="2021-12" db="EMBL/GenBank/DDBJ databases">
        <authorList>
            <person name="Rodrigo-Torres L."/>
            <person name="Arahal R. D."/>
            <person name="Lucena T."/>
        </authorList>
    </citation>
    <scope>NUCLEOTIDE SEQUENCE</scope>
    <source>
        <strain evidence="12">CECT 8267</strain>
    </source>
</reference>
<gene>
    <name evidence="12" type="primary">sasA_5</name>
    <name evidence="12" type="ORF">SIN8267_02627</name>
</gene>
<evidence type="ECO:0000256" key="3">
    <source>
        <dbReference type="ARBA" id="ARBA00022553"/>
    </source>
</evidence>
<dbReference type="NCBIfam" id="TIGR00229">
    <property type="entry name" value="sensory_box"/>
    <property type="match status" value="1"/>
</dbReference>
<dbReference type="Gene3D" id="3.30.450.20">
    <property type="entry name" value="PAS domain"/>
    <property type="match status" value="1"/>
</dbReference>
<dbReference type="InterPro" id="IPR003594">
    <property type="entry name" value="HATPase_dom"/>
</dbReference>
<organism evidence="12 13">
    <name type="scientific">Sinobacterium norvegicum</name>
    <dbReference type="NCBI Taxonomy" id="1641715"/>
    <lineage>
        <taxon>Bacteria</taxon>
        <taxon>Pseudomonadati</taxon>
        <taxon>Pseudomonadota</taxon>
        <taxon>Gammaproteobacteria</taxon>
        <taxon>Cellvibrionales</taxon>
        <taxon>Spongiibacteraceae</taxon>
        <taxon>Sinobacterium</taxon>
    </lineage>
</organism>
<dbReference type="PANTHER" id="PTHR43065:SF42">
    <property type="entry name" value="TWO-COMPONENT SENSOR PPRA"/>
    <property type="match status" value="1"/>
</dbReference>
<dbReference type="InterPro" id="IPR000014">
    <property type="entry name" value="PAS"/>
</dbReference>
<dbReference type="SUPFAM" id="SSF55785">
    <property type="entry name" value="PYP-like sensor domain (PAS domain)"/>
    <property type="match status" value="1"/>
</dbReference>
<dbReference type="Gene3D" id="3.30.565.10">
    <property type="entry name" value="Histidine kinase-like ATPase, C-terminal domain"/>
    <property type="match status" value="1"/>
</dbReference>
<keyword evidence="4 12" id="KW-0808">Transferase</keyword>
<dbReference type="SMART" id="SM00388">
    <property type="entry name" value="HisKA"/>
    <property type="match status" value="1"/>
</dbReference>
<keyword evidence="9" id="KW-0472">Membrane</keyword>
<evidence type="ECO:0000259" key="11">
    <source>
        <dbReference type="PROSITE" id="PS50112"/>
    </source>
</evidence>
<dbReference type="PROSITE" id="PS50112">
    <property type="entry name" value="PAS"/>
    <property type="match status" value="1"/>
</dbReference>
<evidence type="ECO:0000256" key="9">
    <source>
        <dbReference type="SAM" id="Phobius"/>
    </source>
</evidence>
<dbReference type="InterPro" id="IPR036097">
    <property type="entry name" value="HisK_dim/P_sf"/>
</dbReference>
<feature type="domain" description="Histidine kinase" evidence="10">
    <location>
        <begin position="220"/>
        <end position="465"/>
    </location>
</feature>
<proteinExistence type="predicted"/>